<evidence type="ECO:0000256" key="1">
    <source>
        <dbReference type="SAM" id="MobiDB-lite"/>
    </source>
</evidence>
<feature type="compositionally biased region" description="Basic and acidic residues" evidence="1">
    <location>
        <begin position="466"/>
        <end position="483"/>
    </location>
</feature>
<dbReference type="Pfam" id="PF12341">
    <property type="entry name" value="Mcl1_mid"/>
    <property type="match status" value="1"/>
</dbReference>
<dbReference type="InterPro" id="IPR055339">
    <property type="entry name" value="HMG-box_WDHD1"/>
</dbReference>
<dbReference type="InterPro" id="IPR036910">
    <property type="entry name" value="HMG_box_dom_sf"/>
</dbReference>
<feature type="region of interest" description="Disordered" evidence="1">
    <location>
        <begin position="445"/>
        <end position="540"/>
    </location>
</feature>
<sequence>MPSKLECLHFGTWDSNKEWLIEMSEDEEIEAIALGDGFAVCITSKKFVRLFTISGIQCEVFLIPGFVVCCSARGSQLLIVYHKGSGIDNDQCLNMMIVKVNLGGHSCVKEYFLPLSSKSFLSWLGFTDEGTPCIVDTSGIVSVLSISCGTKWIPVADTSANLNGKSSTYFVLGLSEIKQEIRCILCKGSKYPSLLPRPNVAVLPFSLPFCELSTDKGRLEEENQRYALTQKCIETLLKEGFDLDSELNGNQKKRMDVLLKMFAVCIIIDIMTYSLYCLSSYSKEDSVLKPKPLSRMRGQPGRLFENEEGPAENGEEINTPPVQDDSLMPKSSPLSNPFKTSKIIAKKVDIGSVNGIDEILSNSMIAKSSNSIQKVLQPKKPRFQMKKNSVQKTSESSIKEEKFGFDLFLEENKEEIKASASPDIAEKELIKLALKMFKELPKVEKQKYLKSSSSNGVKENVPTEVKNPDRDNENDSDSKENSCHVESNSPGDSLGKRKGIETDHSDSIPSNSKKMKSSSDKLPDATARKLTQFYFTKTRK</sequence>
<comment type="caution">
    <text evidence="3">The sequence shown here is derived from an EMBL/GenBank/DDBJ whole genome shotgun (WGS) entry which is preliminary data.</text>
</comment>
<feature type="domain" description="WDHD1/CFT4 second beta-propeller" evidence="2">
    <location>
        <begin position="2"/>
        <end position="208"/>
    </location>
</feature>
<dbReference type="PANTHER" id="PTHR19932">
    <property type="entry name" value="WD REPEAT AND HMG-BOX DNA BINDING PROTEIN"/>
    <property type="match status" value="1"/>
</dbReference>
<dbReference type="GO" id="GO:0006261">
    <property type="term" value="P:DNA-templated DNA replication"/>
    <property type="evidence" value="ECO:0007669"/>
    <property type="project" value="InterPro"/>
</dbReference>
<dbReference type="OrthoDB" id="427368at2759"/>
<name>A0A8X6N1J3_NEPPI</name>
<protein>
    <submittedName>
        <fullName evidence="3">WD repeat and HMG-box DNA-binding protein 1</fullName>
    </submittedName>
</protein>
<evidence type="ECO:0000313" key="3">
    <source>
        <dbReference type="EMBL" id="GFS89434.1"/>
    </source>
</evidence>
<keyword evidence="4" id="KW-1185">Reference proteome</keyword>
<evidence type="ECO:0000259" key="2">
    <source>
        <dbReference type="Pfam" id="PF12341"/>
    </source>
</evidence>
<dbReference type="GO" id="GO:0003677">
    <property type="term" value="F:DNA binding"/>
    <property type="evidence" value="ECO:0007669"/>
    <property type="project" value="UniProtKB-KW"/>
</dbReference>
<feature type="compositionally biased region" description="Basic and acidic residues" evidence="1">
    <location>
        <begin position="517"/>
        <end position="527"/>
    </location>
</feature>
<keyword evidence="3" id="KW-0238">DNA-binding</keyword>
<dbReference type="PANTHER" id="PTHR19932:SF10">
    <property type="entry name" value="WD REPEAT AND HMG-BOX DNA-BINDING PROTEIN 1"/>
    <property type="match status" value="1"/>
</dbReference>
<evidence type="ECO:0000313" key="4">
    <source>
        <dbReference type="Proteomes" id="UP000887013"/>
    </source>
</evidence>
<dbReference type="GO" id="GO:0003682">
    <property type="term" value="F:chromatin binding"/>
    <property type="evidence" value="ECO:0007669"/>
    <property type="project" value="TreeGrafter"/>
</dbReference>
<dbReference type="Gene3D" id="1.10.30.10">
    <property type="entry name" value="High mobility group box domain"/>
    <property type="match status" value="1"/>
</dbReference>
<feature type="compositionally biased region" description="Acidic residues" evidence="1">
    <location>
        <begin position="306"/>
        <end position="315"/>
    </location>
</feature>
<dbReference type="EMBL" id="BMAW01004519">
    <property type="protein sequence ID" value="GFS89434.1"/>
    <property type="molecule type" value="Genomic_DNA"/>
</dbReference>
<dbReference type="GO" id="GO:0043596">
    <property type="term" value="C:nuclear replication fork"/>
    <property type="evidence" value="ECO:0007669"/>
    <property type="project" value="TreeGrafter"/>
</dbReference>
<feature type="compositionally biased region" description="Basic and acidic residues" evidence="1">
    <location>
        <begin position="494"/>
        <end position="506"/>
    </location>
</feature>
<dbReference type="InterPro" id="IPR022100">
    <property type="entry name" value="WDHD1/CFT4_beta-prop_2nd"/>
</dbReference>
<gene>
    <name evidence="3" type="primary">wdhd1</name>
    <name evidence="3" type="ORF">NPIL_303301</name>
</gene>
<dbReference type="Proteomes" id="UP000887013">
    <property type="component" value="Unassembled WGS sequence"/>
</dbReference>
<dbReference type="AlphaFoldDB" id="A0A8X6N1J3"/>
<dbReference type="CDD" id="cd21993">
    <property type="entry name" value="HMG-box_WDHD1"/>
    <property type="match status" value="1"/>
</dbReference>
<dbReference type="GO" id="GO:0000278">
    <property type="term" value="P:mitotic cell cycle"/>
    <property type="evidence" value="ECO:0007669"/>
    <property type="project" value="TreeGrafter"/>
</dbReference>
<accession>A0A8X6N1J3</accession>
<reference evidence="3" key="1">
    <citation type="submission" date="2020-08" db="EMBL/GenBank/DDBJ databases">
        <title>Multicomponent nature underlies the extraordinary mechanical properties of spider dragline silk.</title>
        <authorList>
            <person name="Kono N."/>
            <person name="Nakamura H."/>
            <person name="Mori M."/>
            <person name="Yoshida Y."/>
            <person name="Ohtoshi R."/>
            <person name="Malay A.D."/>
            <person name="Moran D.A.P."/>
            <person name="Tomita M."/>
            <person name="Numata K."/>
            <person name="Arakawa K."/>
        </authorList>
    </citation>
    <scope>NUCLEOTIDE SEQUENCE</scope>
</reference>
<proteinExistence type="predicted"/>
<dbReference type="GO" id="GO:0006281">
    <property type="term" value="P:DNA repair"/>
    <property type="evidence" value="ECO:0007669"/>
    <property type="project" value="TreeGrafter"/>
</dbReference>
<organism evidence="3 4">
    <name type="scientific">Nephila pilipes</name>
    <name type="common">Giant wood spider</name>
    <name type="synonym">Nephila maculata</name>
    <dbReference type="NCBI Taxonomy" id="299642"/>
    <lineage>
        <taxon>Eukaryota</taxon>
        <taxon>Metazoa</taxon>
        <taxon>Ecdysozoa</taxon>
        <taxon>Arthropoda</taxon>
        <taxon>Chelicerata</taxon>
        <taxon>Arachnida</taxon>
        <taxon>Araneae</taxon>
        <taxon>Araneomorphae</taxon>
        <taxon>Entelegynae</taxon>
        <taxon>Araneoidea</taxon>
        <taxon>Nephilidae</taxon>
        <taxon>Nephila</taxon>
    </lineage>
</organism>
<feature type="region of interest" description="Disordered" evidence="1">
    <location>
        <begin position="292"/>
        <end position="331"/>
    </location>
</feature>